<dbReference type="InterPro" id="IPR006384">
    <property type="entry name" value="HAD_hydro_PyrdxlP_Pase-like"/>
</dbReference>
<proteinExistence type="predicted"/>
<dbReference type="InterPro" id="IPR050849">
    <property type="entry name" value="HAD-like_hydrolase_phosphatase"/>
</dbReference>
<evidence type="ECO:0000313" key="3">
    <source>
        <dbReference type="Proteomes" id="UP001596542"/>
    </source>
</evidence>
<dbReference type="EMBL" id="JBHTBU010000001">
    <property type="protein sequence ID" value="MFC7287803.1"/>
    <property type="molecule type" value="Genomic_DNA"/>
</dbReference>
<dbReference type="NCBIfam" id="TIGR01488">
    <property type="entry name" value="HAD-SF-IB"/>
    <property type="match status" value="1"/>
</dbReference>
<dbReference type="Pfam" id="PF12710">
    <property type="entry name" value="HAD"/>
    <property type="match status" value="1"/>
</dbReference>
<dbReference type="InterPro" id="IPR036412">
    <property type="entry name" value="HAD-like_sf"/>
</dbReference>
<keyword evidence="3" id="KW-1185">Reference proteome</keyword>
<evidence type="ECO:0000256" key="1">
    <source>
        <dbReference type="ARBA" id="ARBA00022801"/>
    </source>
</evidence>
<gene>
    <name evidence="2" type="ORF">ACFQPC_07125</name>
</gene>
<dbReference type="SUPFAM" id="SSF56784">
    <property type="entry name" value="HAD-like"/>
    <property type="match status" value="1"/>
</dbReference>
<organism evidence="2 3">
    <name type="scientific">Herminiimonas glaciei</name>
    <dbReference type="NCBI Taxonomy" id="523788"/>
    <lineage>
        <taxon>Bacteria</taxon>
        <taxon>Pseudomonadati</taxon>
        <taxon>Pseudomonadota</taxon>
        <taxon>Betaproteobacteria</taxon>
        <taxon>Burkholderiales</taxon>
        <taxon>Oxalobacteraceae</taxon>
        <taxon>Herminiimonas</taxon>
    </lineage>
</organism>
<name>A0ABW2IA59_9BURK</name>
<evidence type="ECO:0000313" key="2">
    <source>
        <dbReference type="EMBL" id="MFC7287803.1"/>
    </source>
</evidence>
<dbReference type="GO" id="GO:0016787">
    <property type="term" value="F:hydrolase activity"/>
    <property type="evidence" value="ECO:0007669"/>
    <property type="project" value="UniProtKB-KW"/>
</dbReference>
<dbReference type="NCBIfam" id="TIGR01489">
    <property type="entry name" value="DKMTPPase-SF"/>
    <property type="match status" value="1"/>
</dbReference>
<reference evidence="3" key="1">
    <citation type="journal article" date="2019" name="Int. J. Syst. Evol. Microbiol.">
        <title>The Global Catalogue of Microorganisms (GCM) 10K type strain sequencing project: providing services to taxonomists for standard genome sequencing and annotation.</title>
        <authorList>
            <consortium name="The Broad Institute Genomics Platform"/>
            <consortium name="The Broad Institute Genome Sequencing Center for Infectious Disease"/>
            <person name="Wu L."/>
            <person name="Ma J."/>
        </authorList>
    </citation>
    <scope>NUCLEOTIDE SEQUENCE [LARGE SCALE GENOMIC DNA]</scope>
    <source>
        <strain evidence="3">KACC 12508</strain>
    </source>
</reference>
<dbReference type="Proteomes" id="UP001596542">
    <property type="component" value="Unassembled WGS sequence"/>
</dbReference>
<sequence>MNEIKTSRTAMSVRQQTASDAAEWAIQCDFDGTISTIDVTDSLLGRFARPGYEELEEAWVNGEIGSRVCMQKQIALLDMSIEELHTHLDKIEIDWAFPSFVQVAAAQGLPLQIVSDGMDYVIRYVLQRHGLGHLPVLANHLVQTGPRSWRLESPHANAACGRNSGTCKCALLATQKLKHPRVLFIGDGTSDFCVSGQADFVFATSRLLDHCRKNDYPHIAFADFKQAITLLQQVVSKEEVQA</sequence>
<dbReference type="PANTHER" id="PTHR28181:SF2">
    <property type="entry name" value="PHOSPHORIC MONOESTER HYDROLASE"/>
    <property type="match status" value="1"/>
</dbReference>
<dbReference type="Gene3D" id="3.40.50.1000">
    <property type="entry name" value="HAD superfamily/HAD-like"/>
    <property type="match status" value="1"/>
</dbReference>
<comment type="caution">
    <text evidence="2">The sequence shown here is derived from an EMBL/GenBank/DDBJ whole genome shotgun (WGS) entry which is preliminary data.</text>
</comment>
<protein>
    <submittedName>
        <fullName evidence="2">MtnX-like HAD-IB family phosphatase</fullName>
        <ecNumber evidence="2">3.1.3.-</ecNumber>
    </submittedName>
</protein>
<dbReference type="EC" id="3.1.3.-" evidence="2"/>
<dbReference type="PANTHER" id="PTHR28181">
    <property type="entry name" value="UPF0655 PROTEIN YCR015C"/>
    <property type="match status" value="1"/>
</dbReference>
<keyword evidence="1 2" id="KW-0378">Hydrolase</keyword>
<dbReference type="RefSeq" id="WP_382271108.1">
    <property type="nucleotide sequence ID" value="NZ_JBHTBU010000001.1"/>
</dbReference>
<dbReference type="Gene3D" id="3.90.1470.20">
    <property type="match status" value="1"/>
</dbReference>
<dbReference type="InterPro" id="IPR023214">
    <property type="entry name" value="HAD_sf"/>
</dbReference>
<accession>A0ABW2IA59</accession>